<sequence length="121" mass="13706">MNQKRVNRISSEINKVISHCLYNTIKDPNLDPLYTGITGVNVTNDLSFATVYISVIGDDEKKANTIKGFENAKGYLKREISKNVKLRHIPELIFKIDDSTERGMHIENIINELNKTGNANE</sequence>
<name>A0AC61MPY9_9FIRM</name>
<organism evidence="1 2">
    <name type="scientific">Miniphocaeibacter halophilus</name>
    <dbReference type="NCBI Taxonomy" id="2931922"/>
    <lineage>
        <taxon>Bacteria</taxon>
        <taxon>Bacillati</taxon>
        <taxon>Bacillota</taxon>
        <taxon>Tissierellia</taxon>
        <taxon>Tissierellales</taxon>
        <taxon>Peptoniphilaceae</taxon>
        <taxon>Miniphocaeibacter</taxon>
    </lineage>
</organism>
<evidence type="ECO:0000313" key="1">
    <source>
        <dbReference type="EMBL" id="QQK07630.1"/>
    </source>
</evidence>
<dbReference type="Proteomes" id="UP000595814">
    <property type="component" value="Chromosome"/>
</dbReference>
<accession>A0AC61MPY9</accession>
<gene>
    <name evidence="1" type="primary">rbfA</name>
    <name evidence="1" type="ORF">JFY71_10095</name>
</gene>
<proteinExistence type="predicted"/>
<protein>
    <submittedName>
        <fullName evidence="1">30S ribosome-binding factor RbfA</fullName>
    </submittedName>
</protein>
<evidence type="ECO:0000313" key="2">
    <source>
        <dbReference type="Proteomes" id="UP000595814"/>
    </source>
</evidence>
<dbReference type="EMBL" id="CP066744">
    <property type="protein sequence ID" value="QQK07630.1"/>
    <property type="molecule type" value="Genomic_DNA"/>
</dbReference>
<reference evidence="1 2" key="1">
    <citation type="journal article" date="2022" name="Int. J. Syst. Evol. Microbiol.">
        <title>Miniphocaeibacter halophilus sp. nov., an ammonium-tolerant acetate-producing bacterium isolated from a biogas system.</title>
        <authorList>
            <person name="Schnurer A."/>
            <person name="Singh A."/>
            <person name="Bi S."/>
            <person name="Qiao W."/>
            <person name="Westerholm M."/>
        </authorList>
    </citation>
    <scope>NUCLEOTIDE SEQUENCE [LARGE SCALE GENOMIC DNA]</scope>
    <source>
        <strain evidence="1 2">AMB_01</strain>
    </source>
</reference>
<keyword evidence="2" id="KW-1185">Reference proteome</keyword>